<dbReference type="OrthoDB" id="9813383at2"/>
<dbReference type="RefSeq" id="WP_002626426.1">
    <property type="nucleotide sequence ID" value="NZ_ANAH02000011.1"/>
</dbReference>
<dbReference type="CDD" id="cd01741">
    <property type="entry name" value="GATase1_1"/>
    <property type="match status" value="1"/>
</dbReference>
<name>S9PEB8_CYSF2</name>
<gene>
    <name evidence="2" type="ORF">D187_001321</name>
</gene>
<dbReference type="GO" id="GO:0016740">
    <property type="term" value="F:transferase activity"/>
    <property type="evidence" value="ECO:0007669"/>
    <property type="project" value="UniProtKB-KW"/>
</dbReference>
<dbReference type="AlphaFoldDB" id="S9PEB8"/>
<dbReference type="Pfam" id="PF00117">
    <property type="entry name" value="GATase"/>
    <property type="match status" value="1"/>
</dbReference>
<evidence type="ECO:0000259" key="1">
    <source>
        <dbReference type="Pfam" id="PF00117"/>
    </source>
</evidence>
<dbReference type="GO" id="GO:0005829">
    <property type="term" value="C:cytosol"/>
    <property type="evidence" value="ECO:0007669"/>
    <property type="project" value="TreeGrafter"/>
</dbReference>
<dbReference type="SUPFAM" id="SSF52317">
    <property type="entry name" value="Class I glutamine amidotransferase-like"/>
    <property type="match status" value="1"/>
</dbReference>
<dbReference type="PANTHER" id="PTHR42695:SF5">
    <property type="entry name" value="GLUTAMINE AMIDOTRANSFERASE YLR126C-RELATED"/>
    <property type="match status" value="1"/>
</dbReference>
<dbReference type="Proteomes" id="UP000011682">
    <property type="component" value="Unassembled WGS sequence"/>
</dbReference>
<evidence type="ECO:0000313" key="3">
    <source>
        <dbReference type="Proteomes" id="UP000011682"/>
    </source>
</evidence>
<accession>S9PEB8</accession>
<dbReference type="InterPro" id="IPR017926">
    <property type="entry name" value="GATASE"/>
</dbReference>
<dbReference type="EMBL" id="ANAH02000011">
    <property type="protein sequence ID" value="EPX60672.1"/>
    <property type="molecule type" value="Genomic_DNA"/>
</dbReference>
<comment type="caution">
    <text evidence="2">The sequence shown here is derived from an EMBL/GenBank/DDBJ whole genome shotgun (WGS) entry which is preliminary data.</text>
</comment>
<keyword evidence="3" id="KW-1185">Reference proteome</keyword>
<dbReference type="InterPro" id="IPR044992">
    <property type="entry name" value="ChyE-like"/>
</dbReference>
<sequence length="245" mass="26745">MSDSLSTPRPRAILFQHDLPVSAGALEGALVRAGFTLETRFREVRPGDADADLVVVLGGYMGVYEADQHPYLHEELALMEGRLARRRPCLGICLGAQMLAAVSGARVYPDPKGMVLGVEPIHVTPAGHAHPVFSGAPASFPVVQWHGDTFDTVRGAEALAASERQPQEAFLLSNSVGFLFHPEVVPPMLESWVRALPESLSRSGRRLEDVLTEDLPRLEAARTEIDGLLERTARFLAHEVSIRTR</sequence>
<dbReference type="PANTHER" id="PTHR42695">
    <property type="entry name" value="GLUTAMINE AMIDOTRANSFERASE YLR126C-RELATED"/>
    <property type="match status" value="1"/>
</dbReference>
<dbReference type="Gene3D" id="3.40.50.880">
    <property type="match status" value="1"/>
</dbReference>
<organism evidence="2 3">
    <name type="scientific">Cystobacter fuscus (strain ATCC 25194 / DSM 2262 / NBRC 100088 / M29)</name>
    <dbReference type="NCBI Taxonomy" id="1242864"/>
    <lineage>
        <taxon>Bacteria</taxon>
        <taxon>Pseudomonadati</taxon>
        <taxon>Myxococcota</taxon>
        <taxon>Myxococcia</taxon>
        <taxon>Myxococcales</taxon>
        <taxon>Cystobacterineae</taxon>
        <taxon>Archangiaceae</taxon>
        <taxon>Cystobacter</taxon>
    </lineage>
</organism>
<evidence type="ECO:0000313" key="2">
    <source>
        <dbReference type="EMBL" id="EPX60672.1"/>
    </source>
</evidence>
<dbReference type="PROSITE" id="PS51273">
    <property type="entry name" value="GATASE_TYPE_1"/>
    <property type="match status" value="1"/>
</dbReference>
<dbReference type="InterPro" id="IPR029062">
    <property type="entry name" value="Class_I_gatase-like"/>
</dbReference>
<dbReference type="eggNOG" id="COG0518">
    <property type="taxonomic scope" value="Bacteria"/>
</dbReference>
<feature type="domain" description="Glutamine amidotransferase" evidence="1">
    <location>
        <begin position="47"/>
        <end position="186"/>
    </location>
</feature>
<proteinExistence type="predicted"/>
<keyword evidence="2" id="KW-0315">Glutamine amidotransferase</keyword>
<reference evidence="2" key="1">
    <citation type="submission" date="2013-05" db="EMBL/GenBank/DDBJ databases">
        <title>Genome assembly of Cystobacter fuscus DSM 2262.</title>
        <authorList>
            <person name="Sharma G."/>
            <person name="Khatri I."/>
            <person name="Kaur C."/>
            <person name="Mayilraj S."/>
            <person name="Subramanian S."/>
        </authorList>
    </citation>
    <scope>NUCLEOTIDE SEQUENCE [LARGE SCALE GENOMIC DNA]</scope>
    <source>
        <strain evidence="2">DSM 2262</strain>
    </source>
</reference>
<protein>
    <submittedName>
        <fullName evidence="2">Glutamine amidotransferase class-I</fullName>
    </submittedName>
</protein>